<name>A0A162N377_COLIC</name>
<evidence type="ECO:0000256" key="1">
    <source>
        <dbReference type="SAM" id="SignalP"/>
    </source>
</evidence>
<sequence length="641" mass="69751">LRLLTLLKRLLPLALLGELDIRVVGDGNFLLLGGQLLLDHLLELAARQLAALSGGHLLELLHQHARLALVRLAGVRLAALLPLLVADDLDDAHIVLALADNEHAPVDEELWHVLRVPELDGRPVEVSWDEAAHVLARRRGDVGALGAGDAVALADGRRQTRGVENARDALIVNEVLGELHVHLRGVVQSRGAALDGLVGGQGILFRPRSAGGAGDLCDVAAFAVHELVLLLLPDGDVSAVDQGQNLEGEGVLGNSLGGVLGMLNHQLLDVGRGQESEQLEKLFDLVVGPSGKVSVQVKGAGHEGIEPDGVTCTLAELGAGVVRQERHSETNWVVLPGLGHSHVGVLLRGSDRLDGLDSGHNVAELVRTSDLHLDAELRVQMPKVPSLHQWVNELREGHAVALFHLVLDAIPAEHRSYPHITTQPLHDIVQRQALPPHVVVDEMPLGRPIRLRAVLAPERLDVGPNLLQLVVDLCDVHRHLAVRHNLAGLQTVRRVAYSARRAADQRHSRVAVEVHPEKWHEGEEMADVEGRCRRIDSNVCTYSFGSQEFFDLWCSPCDVLDVTSFLKDVPDILNVSLLNSLGTLRPLLLPRAALLHHLLRYPSWPVLLQLDHWESGASSTDVPPQLGEAGHQCRRHGEWFV</sequence>
<dbReference type="Proteomes" id="UP000076584">
    <property type="component" value="Unassembled WGS sequence"/>
</dbReference>
<evidence type="ECO:0000313" key="2">
    <source>
        <dbReference type="EMBL" id="KZL85483.1"/>
    </source>
</evidence>
<feature type="non-terminal residue" evidence="2">
    <location>
        <position position="1"/>
    </location>
</feature>
<protein>
    <submittedName>
        <fullName evidence="2">Uncharacterized protein</fullName>
    </submittedName>
</protein>
<accession>A0A162N377</accession>
<dbReference type="AlphaFoldDB" id="A0A162N377"/>
<organism evidence="2 3">
    <name type="scientific">Colletotrichum incanum</name>
    <name type="common">Soybean anthracnose fungus</name>
    <dbReference type="NCBI Taxonomy" id="1573173"/>
    <lineage>
        <taxon>Eukaryota</taxon>
        <taxon>Fungi</taxon>
        <taxon>Dikarya</taxon>
        <taxon>Ascomycota</taxon>
        <taxon>Pezizomycotina</taxon>
        <taxon>Sordariomycetes</taxon>
        <taxon>Hypocreomycetidae</taxon>
        <taxon>Glomerellales</taxon>
        <taxon>Glomerellaceae</taxon>
        <taxon>Colletotrichum</taxon>
        <taxon>Colletotrichum spaethianum species complex</taxon>
    </lineage>
</organism>
<reference evidence="2 3" key="1">
    <citation type="submission" date="2015-06" db="EMBL/GenBank/DDBJ databases">
        <title>Survival trade-offs in plant roots during colonization by closely related pathogenic and mutualistic fungi.</title>
        <authorList>
            <person name="Hacquard S."/>
            <person name="Kracher B."/>
            <person name="Hiruma K."/>
            <person name="Weinman A."/>
            <person name="Muench P."/>
            <person name="Garrido Oter R."/>
            <person name="Ver Loren van Themaat E."/>
            <person name="Dallerey J.-F."/>
            <person name="Damm U."/>
            <person name="Henrissat B."/>
            <person name="Lespinet O."/>
            <person name="Thon M."/>
            <person name="Kemen E."/>
            <person name="McHardy A.C."/>
            <person name="Schulze-Lefert P."/>
            <person name="O'Connell R.J."/>
        </authorList>
    </citation>
    <scope>NUCLEOTIDE SEQUENCE [LARGE SCALE GENOMIC DNA]</scope>
    <source>
        <strain evidence="2 3">MAFF 238704</strain>
    </source>
</reference>
<comment type="caution">
    <text evidence="2">The sequence shown here is derived from an EMBL/GenBank/DDBJ whole genome shotgun (WGS) entry which is preliminary data.</text>
</comment>
<keyword evidence="1" id="KW-0732">Signal</keyword>
<evidence type="ECO:0000313" key="3">
    <source>
        <dbReference type="Proteomes" id="UP000076584"/>
    </source>
</evidence>
<dbReference type="EMBL" id="LFIW01000624">
    <property type="protein sequence ID" value="KZL85483.1"/>
    <property type="molecule type" value="Genomic_DNA"/>
</dbReference>
<keyword evidence="3" id="KW-1185">Reference proteome</keyword>
<feature type="chain" id="PRO_5007837841" evidence="1">
    <location>
        <begin position="26"/>
        <end position="641"/>
    </location>
</feature>
<gene>
    <name evidence="2" type="ORF">CI238_06698</name>
</gene>
<proteinExistence type="predicted"/>
<feature type="signal peptide" evidence="1">
    <location>
        <begin position="1"/>
        <end position="25"/>
    </location>
</feature>